<keyword evidence="12" id="KW-1185">Reference proteome</keyword>
<dbReference type="SUPFAM" id="SSF54928">
    <property type="entry name" value="RNA-binding domain, RBD"/>
    <property type="match status" value="2"/>
</dbReference>
<accession>A0A448WP10</accession>
<dbReference type="PANTHER" id="PTHR48033:SF9">
    <property type="entry name" value="TAR DNA-BINDING PROTEIN 43"/>
    <property type="match status" value="1"/>
</dbReference>
<dbReference type="CDD" id="cd19609">
    <property type="entry name" value="NTD_TDP-43"/>
    <property type="match status" value="1"/>
</dbReference>
<keyword evidence="8" id="KW-0694">RNA-binding</keyword>
<dbReference type="InterPro" id="IPR041105">
    <property type="entry name" value="TDP-43_N"/>
</dbReference>
<feature type="compositionally biased region" description="Basic and acidic residues" evidence="9">
    <location>
        <begin position="57"/>
        <end position="75"/>
    </location>
</feature>
<dbReference type="Pfam" id="PF00076">
    <property type="entry name" value="RRM_1"/>
    <property type="match status" value="2"/>
</dbReference>
<keyword evidence="3" id="KW-0677">Repeat</keyword>
<dbReference type="InterPro" id="IPR000504">
    <property type="entry name" value="RRM_dom"/>
</dbReference>
<dbReference type="InterPro" id="IPR035979">
    <property type="entry name" value="RBD_domain_sf"/>
</dbReference>
<evidence type="ECO:0000313" key="11">
    <source>
        <dbReference type="EMBL" id="VEL16545.1"/>
    </source>
</evidence>
<keyword evidence="6" id="KW-0508">mRNA splicing</keyword>
<gene>
    <name evidence="11" type="ORF">PXEA_LOCUS9985</name>
</gene>
<keyword evidence="5" id="KW-0804">Transcription</keyword>
<evidence type="ECO:0000256" key="9">
    <source>
        <dbReference type="SAM" id="MobiDB-lite"/>
    </source>
</evidence>
<evidence type="ECO:0000256" key="1">
    <source>
        <dbReference type="ARBA" id="ARBA00004123"/>
    </source>
</evidence>
<dbReference type="GO" id="GO:0003723">
    <property type="term" value="F:RNA binding"/>
    <property type="evidence" value="ECO:0007669"/>
    <property type="project" value="UniProtKB-UniRule"/>
</dbReference>
<sequence>MACVQYTRVTEEDSDNPIELPIESDGTVLLSTLTGVFPRATGLKYYAEESGCLRGLRSSEDRLYPPPEDKKRKVDDEGDSLSVKTKKLEGRKTTDLIVLNLAWRTDETDLRNYFSKYGDVVMVQVKRHSNSLQSKGYGFIRFNDYASQVLCLAERHYIDGRWCDVRIPMSKAEGDRQEVSRKVHIGGITENMSAEVLRDHFSAFGRVSDVFVPKPFRSFAFVTFEDQDVAVSLLGKEQAIDGTTVSIGSAVPKLPPSASRQAQGFQAAMQAAMQQASWGKVAVFGGGMGGRGGNNPMPAMSMLAQNQATAAAAALAAQYTRAHQVGGRMNM</sequence>
<evidence type="ECO:0000256" key="6">
    <source>
        <dbReference type="ARBA" id="ARBA00023187"/>
    </source>
</evidence>
<dbReference type="AlphaFoldDB" id="A0A448WP10"/>
<dbReference type="GO" id="GO:0008380">
    <property type="term" value="P:RNA splicing"/>
    <property type="evidence" value="ECO:0007669"/>
    <property type="project" value="UniProtKB-KW"/>
</dbReference>
<dbReference type="Proteomes" id="UP000784294">
    <property type="component" value="Unassembled WGS sequence"/>
</dbReference>
<evidence type="ECO:0000259" key="10">
    <source>
        <dbReference type="PROSITE" id="PS50102"/>
    </source>
</evidence>
<keyword evidence="7" id="KW-0539">Nucleus</keyword>
<evidence type="ECO:0000313" key="12">
    <source>
        <dbReference type="Proteomes" id="UP000784294"/>
    </source>
</evidence>
<dbReference type="GO" id="GO:0005654">
    <property type="term" value="C:nucleoplasm"/>
    <property type="evidence" value="ECO:0007669"/>
    <property type="project" value="TreeGrafter"/>
</dbReference>
<feature type="domain" description="RRM" evidence="10">
    <location>
        <begin position="181"/>
        <end position="252"/>
    </location>
</feature>
<dbReference type="CDD" id="cd12321">
    <property type="entry name" value="RRM1_TDP43"/>
    <property type="match status" value="1"/>
</dbReference>
<evidence type="ECO:0000256" key="7">
    <source>
        <dbReference type="ARBA" id="ARBA00023242"/>
    </source>
</evidence>
<evidence type="ECO:0000256" key="5">
    <source>
        <dbReference type="ARBA" id="ARBA00023163"/>
    </source>
</evidence>
<comment type="caution">
    <text evidence="11">The sequence shown here is derived from an EMBL/GenBank/DDBJ whole genome shotgun (WGS) entry which is preliminary data.</text>
</comment>
<organism evidence="11 12">
    <name type="scientific">Protopolystoma xenopodis</name>
    <dbReference type="NCBI Taxonomy" id="117903"/>
    <lineage>
        <taxon>Eukaryota</taxon>
        <taxon>Metazoa</taxon>
        <taxon>Spiralia</taxon>
        <taxon>Lophotrochozoa</taxon>
        <taxon>Platyhelminthes</taxon>
        <taxon>Monogenea</taxon>
        <taxon>Polyopisthocotylea</taxon>
        <taxon>Polystomatidea</taxon>
        <taxon>Polystomatidae</taxon>
        <taxon>Protopolystoma</taxon>
    </lineage>
</organism>
<dbReference type="Pfam" id="PF18694">
    <property type="entry name" value="TDP-43_N"/>
    <property type="match status" value="1"/>
</dbReference>
<evidence type="ECO:0000256" key="8">
    <source>
        <dbReference type="PROSITE-ProRule" id="PRU00176"/>
    </source>
</evidence>
<evidence type="ECO:0000256" key="4">
    <source>
        <dbReference type="ARBA" id="ARBA00023015"/>
    </source>
</evidence>
<dbReference type="PANTHER" id="PTHR48033">
    <property type="entry name" value="RNA-BINDING (RRM/RBD/RNP MOTIFS) FAMILY PROTEIN"/>
    <property type="match status" value="1"/>
</dbReference>
<evidence type="ECO:0000256" key="3">
    <source>
        <dbReference type="ARBA" id="ARBA00022737"/>
    </source>
</evidence>
<dbReference type="InterPro" id="IPR012677">
    <property type="entry name" value="Nucleotide-bd_a/b_plait_sf"/>
</dbReference>
<dbReference type="GO" id="GO:0000785">
    <property type="term" value="C:chromatin"/>
    <property type="evidence" value="ECO:0007669"/>
    <property type="project" value="TreeGrafter"/>
</dbReference>
<feature type="domain" description="RRM" evidence="10">
    <location>
        <begin position="94"/>
        <end position="172"/>
    </location>
</feature>
<name>A0A448WP10_9PLAT</name>
<dbReference type="SMART" id="SM00360">
    <property type="entry name" value="RRM"/>
    <property type="match status" value="2"/>
</dbReference>
<dbReference type="PROSITE" id="PS50102">
    <property type="entry name" value="RRM"/>
    <property type="match status" value="2"/>
</dbReference>
<reference evidence="11" key="1">
    <citation type="submission" date="2018-11" db="EMBL/GenBank/DDBJ databases">
        <authorList>
            <consortium name="Pathogen Informatics"/>
        </authorList>
    </citation>
    <scope>NUCLEOTIDE SEQUENCE</scope>
</reference>
<evidence type="ECO:0000256" key="2">
    <source>
        <dbReference type="ARBA" id="ARBA00022664"/>
    </source>
</evidence>
<comment type="subcellular location">
    <subcellularLocation>
        <location evidence="1">Nucleus</location>
    </subcellularLocation>
</comment>
<feature type="region of interest" description="Disordered" evidence="9">
    <location>
        <begin position="57"/>
        <end position="81"/>
    </location>
</feature>
<keyword evidence="2" id="KW-0507">mRNA processing</keyword>
<dbReference type="OrthoDB" id="2020831at2759"/>
<keyword evidence="4" id="KW-0805">Transcription regulation</keyword>
<dbReference type="GO" id="GO:0006397">
    <property type="term" value="P:mRNA processing"/>
    <property type="evidence" value="ECO:0007669"/>
    <property type="project" value="UniProtKB-KW"/>
</dbReference>
<proteinExistence type="predicted"/>
<dbReference type="GO" id="GO:0010468">
    <property type="term" value="P:regulation of gene expression"/>
    <property type="evidence" value="ECO:0007669"/>
    <property type="project" value="TreeGrafter"/>
</dbReference>
<dbReference type="EMBL" id="CAAALY010028863">
    <property type="protein sequence ID" value="VEL16545.1"/>
    <property type="molecule type" value="Genomic_DNA"/>
</dbReference>
<dbReference type="Gene3D" id="3.30.70.330">
    <property type="match status" value="2"/>
</dbReference>
<protein>
    <recommendedName>
        <fullName evidence="10">RRM domain-containing protein</fullName>
    </recommendedName>
</protein>